<evidence type="ECO:0000313" key="1">
    <source>
        <dbReference type="EMBL" id="KAG7329186.1"/>
    </source>
</evidence>
<protein>
    <submittedName>
        <fullName evidence="1">Uncharacterized protein</fullName>
    </submittedName>
</protein>
<dbReference type="EMBL" id="JAHKSW010000008">
    <property type="protein sequence ID" value="KAG7329186.1"/>
    <property type="molecule type" value="Genomic_DNA"/>
</dbReference>
<keyword evidence="2" id="KW-1185">Reference proteome</keyword>
<comment type="caution">
    <text evidence="1">The sequence shown here is derived from an EMBL/GenBank/DDBJ whole genome shotgun (WGS) entry which is preliminary data.</text>
</comment>
<gene>
    <name evidence="1" type="ORF">KOW79_007360</name>
</gene>
<proteinExistence type="predicted"/>
<evidence type="ECO:0000313" key="2">
    <source>
        <dbReference type="Proteomes" id="UP000824219"/>
    </source>
</evidence>
<accession>A0A9D3NTM2</accession>
<reference evidence="1 2" key="1">
    <citation type="submission" date="2021-06" db="EMBL/GenBank/DDBJ databases">
        <title>Chromosome-level genome assembly of the red-tail catfish (Hemibagrus wyckioides).</title>
        <authorList>
            <person name="Shao F."/>
        </authorList>
    </citation>
    <scope>NUCLEOTIDE SEQUENCE [LARGE SCALE GENOMIC DNA]</scope>
    <source>
        <strain evidence="1">EC202008001</strain>
        <tissue evidence="1">Blood</tissue>
    </source>
</reference>
<name>A0A9D3NTM2_9TELE</name>
<sequence length="72" mass="7897">MEEGTGRLTITGEDDRPVISYAAYTPALLAENCTPIKSNQRLAPCRLKHVVSCCASMWSDDQRQSGVVIVSR</sequence>
<organism evidence="1 2">
    <name type="scientific">Hemibagrus wyckioides</name>
    <dbReference type="NCBI Taxonomy" id="337641"/>
    <lineage>
        <taxon>Eukaryota</taxon>
        <taxon>Metazoa</taxon>
        <taxon>Chordata</taxon>
        <taxon>Craniata</taxon>
        <taxon>Vertebrata</taxon>
        <taxon>Euteleostomi</taxon>
        <taxon>Actinopterygii</taxon>
        <taxon>Neopterygii</taxon>
        <taxon>Teleostei</taxon>
        <taxon>Ostariophysi</taxon>
        <taxon>Siluriformes</taxon>
        <taxon>Bagridae</taxon>
        <taxon>Hemibagrus</taxon>
    </lineage>
</organism>
<dbReference type="AlphaFoldDB" id="A0A9D3NTM2"/>
<dbReference type="Proteomes" id="UP000824219">
    <property type="component" value="Linkage Group LG08"/>
</dbReference>